<feature type="compositionally biased region" description="Polar residues" evidence="2">
    <location>
        <begin position="250"/>
        <end position="261"/>
    </location>
</feature>
<dbReference type="GO" id="GO:0008270">
    <property type="term" value="F:zinc ion binding"/>
    <property type="evidence" value="ECO:0007669"/>
    <property type="project" value="UniProtKB-KW"/>
</dbReference>
<feature type="domain" description="C2H2-type" evidence="3">
    <location>
        <begin position="572"/>
        <end position="601"/>
    </location>
</feature>
<dbReference type="InterPro" id="IPR013087">
    <property type="entry name" value="Znf_C2H2_type"/>
</dbReference>
<dbReference type="Proteomes" id="UP000039046">
    <property type="component" value="Unassembled WGS sequence"/>
</dbReference>
<dbReference type="PROSITE" id="PS00028">
    <property type="entry name" value="ZINC_FINGER_C2H2_1"/>
    <property type="match status" value="1"/>
</dbReference>
<dbReference type="OrthoDB" id="5153647at2759"/>
<sequence>MNLFKRDEIPCVPDLPRYAGNYRGEKNGFKWWEIRDPTQEPFNSILDKVRQSLDCCRSIPPSALLLIDIFIRGTSLESCVLCVMLAGATKRHRKAAIRGLRRSKPLQQYSGLKMDHWDWPPHAPNIVLMGGNTGPENATIVYSHRLFDISLSTSVKTEDSTEAPGNYKYIIVARNNTDATSRTGIVSCAVHTGGTYYLLTPAHIFTPSTANDTGEQIQLHNSDSITDSSSDSEFLRQASSTPSDIRRAISPSTTSESISQELEQDASPVQHGVNEEEQSPNILPIWPISDEIRLFSPELDYALLRSAFRFPNIVFELPQLTSDTIMPIKMEPTLVQVQTLSSGTMAGSIDGRATYMKLPYSNKFTTLYPISLLGTVKEGDCGSPVLDPKTKKIYGFITAASTEGRVAYMIAAKAILDDIDNRVGTVVSAFDAAKMHSQIPLRPFILDPDMPWMSPGLFSAWNPSDTASHNAILPPNLETPPSTAQKQKRRRDDSGGNSGDTGETMLTKRQHKSESLGDDNGEGPSRAKDNHDILACPFYKRDPLKYSACSQLILREVSRVKQHLWRSHQVPIHCVLCNKTFSSEIERDEHIRQRSHCKEKEPKIWVGVTTEQKVLLRRRVDVGKPKSEQWYQMYAVLFPGEPLPENPYSQIRLTSFEVVALGEWVTQEWPSIFESNLRLRFPDITQAEGQAIEQFSSNLLNEAIGAIFDKLRAHTSYDSGYGSIASGFASTRSVLPSVKMSDTNSAARFTENDQIRTAVAPPPSALESAWVEPFDSSEIEAYTTATGEWVNTLFDVLEDEP</sequence>
<evidence type="ECO:0000256" key="1">
    <source>
        <dbReference type="PROSITE-ProRule" id="PRU00042"/>
    </source>
</evidence>
<gene>
    <name evidence="4" type="ORF">VHEMI04078</name>
</gene>
<dbReference type="STRING" id="1531966.A0A0A1TCT0"/>
<keyword evidence="1" id="KW-0862">Zinc</keyword>
<dbReference type="PANTHER" id="PTHR38166:SF1">
    <property type="entry name" value="C2H2-TYPE DOMAIN-CONTAINING PROTEIN"/>
    <property type="match status" value="1"/>
</dbReference>
<feature type="region of interest" description="Disordered" evidence="2">
    <location>
        <begin position="222"/>
        <end position="278"/>
    </location>
</feature>
<evidence type="ECO:0000313" key="4">
    <source>
        <dbReference type="EMBL" id="CEJ86335.1"/>
    </source>
</evidence>
<keyword evidence="5" id="KW-1185">Reference proteome</keyword>
<organism evidence="4 5">
    <name type="scientific">[Torrubiella] hemipterigena</name>
    <dbReference type="NCBI Taxonomy" id="1531966"/>
    <lineage>
        <taxon>Eukaryota</taxon>
        <taxon>Fungi</taxon>
        <taxon>Dikarya</taxon>
        <taxon>Ascomycota</taxon>
        <taxon>Pezizomycotina</taxon>
        <taxon>Sordariomycetes</taxon>
        <taxon>Hypocreomycetidae</taxon>
        <taxon>Hypocreales</taxon>
        <taxon>Clavicipitaceae</taxon>
        <taxon>Clavicipitaceae incertae sedis</taxon>
        <taxon>'Torrubiella' clade</taxon>
    </lineage>
</organism>
<proteinExistence type="predicted"/>
<evidence type="ECO:0000256" key="2">
    <source>
        <dbReference type="SAM" id="MobiDB-lite"/>
    </source>
</evidence>
<evidence type="ECO:0000259" key="3">
    <source>
        <dbReference type="PROSITE" id="PS50157"/>
    </source>
</evidence>
<dbReference type="PROSITE" id="PS50157">
    <property type="entry name" value="ZINC_FINGER_C2H2_2"/>
    <property type="match status" value="1"/>
</dbReference>
<name>A0A0A1TCT0_9HYPO</name>
<accession>A0A0A1TCT0</accession>
<feature type="compositionally biased region" description="Low complexity" evidence="2">
    <location>
        <begin position="222"/>
        <end position="232"/>
    </location>
</feature>
<reference evidence="4 5" key="1">
    <citation type="journal article" date="2015" name="Genome Announc.">
        <title>Draft Genome Sequence and Gene Annotation of the Entomopathogenic Fungus Verticillium hemipterigenum.</title>
        <authorList>
            <person name="Horn F."/>
            <person name="Habel A."/>
            <person name="Scharf D.H."/>
            <person name="Dworschak J."/>
            <person name="Brakhage A.A."/>
            <person name="Guthke R."/>
            <person name="Hertweck C."/>
            <person name="Linde J."/>
        </authorList>
    </citation>
    <scope>NUCLEOTIDE SEQUENCE [LARGE SCALE GENOMIC DNA]</scope>
</reference>
<keyword evidence="1" id="KW-0479">Metal-binding</keyword>
<dbReference type="AlphaFoldDB" id="A0A0A1TCT0"/>
<dbReference type="HOGENOM" id="CLU_351317_0_0_1"/>
<evidence type="ECO:0000313" key="5">
    <source>
        <dbReference type="Proteomes" id="UP000039046"/>
    </source>
</evidence>
<keyword evidence="1" id="KW-0863">Zinc-finger</keyword>
<dbReference type="EMBL" id="CDHN01000002">
    <property type="protein sequence ID" value="CEJ86335.1"/>
    <property type="molecule type" value="Genomic_DNA"/>
</dbReference>
<dbReference type="PANTHER" id="PTHR38166">
    <property type="entry name" value="C2H2-TYPE DOMAIN-CONTAINING PROTEIN-RELATED"/>
    <property type="match status" value="1"/>
</dbReference>
<protein>
    <recommendedName>
        <fullName evidence="3">C2H2-type domain-containing protein</fullName>
    </recommendedName>
</protein>
<feature type="region of interest" description="Disordered" evidence="2">
    <location>
        <begin position="469"/>
        <end position="530"/>
    </location>
</feature>